<dbReference type="Proteomes" id="UP000216189">
    <property type="component" value="Unassembled WGS sequence"/>
</dbReference>
<keyword evidence="2" id="KW-1185">Reference proteome</keyword>
<proteinExistence type="predicted"/>
<evidence type="ECO:0000313" key="2">
    <source>
        <dbReference type="Proteomes" id="UP000216189"/>
    </source>
</evidence>
<organism evidence="1 2">
    <name type="scientific">Segatella bryantii</name>
    <name type="common">Prevotella bryantii</name>
    <dbReference type="NCBI Taxonomy" id="77095"/>
    <lineage>
        <taxon>Bacteria</taxon>
        <taxon>Pseudomonadati</taxon>
        <taxon>Bacteroidota</taxon>
        <taxon>Bacteroidia</taxon>
        <taxon>Bacteroidales</taxon>
        <taxon>Prevotellaceae</taxon>
        <taxon>Segatella</taxon>
    </lineage>
</organism>
<protein>
    <recommendedName>
        <fullName evidence="3">PD-(D/E)XK nuclease superfamily protein</fullName>
    </recommendedName>
</protein>
<gene>
    <name evidence="1" type="ORF">CIK91_10160</name>
</gene>
<name>A0ABX4EG50_SEGBR</name>
<accession>A0ABX4EG50</accession>
<dbReference type="RefSeq" id="WP_094448802.1">
    <property type="nucleotide sequence ID" value="NZ_CP091801.1"/>
</dbReference>
<dbReference type="Pfam" id="PF14281">
    <property type="entry name" value="PDDEXK_4"/>
    <property type="match status" value="1"/>
</dbReference>
<sequence>MEQTVKMNHLLVLSEQLYKRISESENKTPYAFNLLDLAGVNEPFTSLILALIFKYAPEQRNPLCTSFIRRFLQPCGFDMNWVKAPVVTTEKEHIDVCIHEPGKYAIIIENKLKGAVFQRNQLARYIATLRKNNRFRDNQIFIVILPNDNKFLQHLPMSVFRLPEDWNSNNQDRACKTNDACSCLCDCGQSCPQCTTCEKDLMQKFSSRTTVEDKELLEWLKQDCLSLIPKKELPLKSAIMQFYDFLNGIFNNRFNQKLAMEIVDFLRDKLLKNEQNIEIQNKGEQWKTVLAKINELDELKSGMRELQKQLSFELMQDWRHRILQYADLHKSYNIEVSNNGFRLFIQGAELGCWYYIHDDEIEPYWGCSAKTEEQREVVAKILDKAGVPHADIIEWTTGHTLHGDERFLSFIQAAQDLKLLEK</sequence>
<comment type="caution">
    <text evidence="1">The sequence shown here is derived from an EMBL/GenBank/DDBJ whole genome shotgun (WGS) entry which is preliminary data.</text>
</comment>
<evidence type="ECO:0008006" key="3">
    <source>
        <dbReference type="Google" id="ProtNLM"/>
    </source>
</evidence>
<reference evidence="1 2" key="1">
    <citation type="submission" date="2017-08" db="EMBL/GenBank/DDBJ databases">
        <title>Comparative genomics of non-oral Prevotella species.</title>
        <authorList>
            <person name="Accetto T."/>
            <person name="Nograsek B."/>
            <person name="Avgustin G."/>
        </authorList>
    </citation>
    <scope>NUCLEOTIDE SEQUENCE [LARGE SCALE GENOMIC DNA]</scope>
    <source>
        <strain evidence="1 2">TC1-1</strain>
    </source>
</reference>
<dbReference type="EMBL" id="NPJF01000050">
    <property type="protein sequence ID" value="OYP54174.1"/>
    <property type="molecule type" value="Genomic_DNA"/>
</dbReference>
<dbReference type="InterPro" id="IPR029470">
    <property type="entry name" value="PDDEXK_4"/>
</dbReference>
<evidence type="ECO:0000313" key="1">
    <source>
        <dbReference type="EMBL" id="OYP54174.1"/>
    </source>
</evidence>